<keyword evidence="2" id="KW-1185">Reference proteome</keyword>
<evidence type="ECO:0000313" key="2">
    <source>
        <dbReference type="Proteomes" id="UP000007305"/>
    </source>
</evidence>
<name>A0A804PV79_MAIZE</name>
<dbReference type="AlphaFoldDB" id="A0A804PV79"/>
<evidence type="ECO:0000313" key="1">
    <source>
        <dbReference type="EnsemblPlants" id="Zm00001eb276620_P001"/>
    </source>
</evidence>
<sequence>MDCETPGESHGKKRSNECSKEKVADVQELVDELIVFEHLDYGKDIMFPTRPLKHHASTGSVQIPGDIGKTLNYVMTKNQSMSVGSAIGNGYPVYGGRLSTSGTIFSSIQMEIPSIQSSSYSPTFCAPEHEGCSETQAPNLCSGSDVVFDPNQCYPVASFSDLGIPDTPLTAGFLNDIALVSLLNVNLKDQSHLNWNLSRGLMETNVLTNGLILVTCLTSQVLEEQFPPLHNQGQSEQQP</sequence>
<dbReference type="EnsemblPlants" id="Zm00001eb276620_T001">
    <property type="protein sequence ID" value="Zm00001eb276620_P001"/>
    <property type="gene ID" value="Zm00001eb276620"/>
</dbReference>
<reference evidence="1" key="2">
    <citation type="submission" date="2019-07" db="EMBL/GenBank/DDBJ databases">
        <authorList>
            <person name="Seetharam A."/>
            <person name="Woodhouse M."/>
            <person name="Cannon E."/>
        </authorList>
    </citation>
    <scope>NUCLEOTIDE SEQUENCE [LARGE SCALE GENOMIC DNA]</scope>
    <source>
        <strain evidence="1">cv. B73</strain>
    </source>
</reference>
<protein>
    <submittedName>
        <fullName evidence="1">Uncharacterized protein</fullName>
    </submittedName>
</protein>
<dbReference type="Gramene" id="Zm00001eb276620_T001">
    <property type="protein sequence ID" value="Zm00001eb276620_P001"/>
    <property type="gene ID" value="Zm00001eb276620"/>
</dbReference>
<accession>A0A804PV79</accession>
<dbReference type="Proteomes" id="UP000007305">
    <property type="component" value="Chromosome 6"/>
</dbReference>
<dbReference type="InParanoid" id="A0A804PV79"/>
<proteinExistence type="predicted"/>
<reference evidence="1" key="3">
    <citation type="submission" date="2021-05" db="UniProtKB">
        <authorList>
            <consortium name="EnsemblPlants"/>
        </authorList>
    </citation>
    <scope>IDENTIFICATION</scope>
    <source>
        <strain evidence="1">cv. B73</strain>
    </source>
</reference>
<organism evidence="1 2">
    <name type="scientific">Zea mays</name>
    <name type="common">Maize</name>
    <dbReference type="NCBI Taxonomy" id="4577"/>
    <lineage>
        <taxon>Eukaryota</taxon>
        <taxon>Viridiplantae</taxon>
        <taxon>Streptophyta</taxon>
        <taxon>Embryophyta</taxon>
        <taxon>Tracheophyta</taxon>
        <taxon>Spermatophyta</taxon>
        <taxon>Magnoliopsida</taxon>
        <taxon>Liliopsida</taxon>
        <taxon>Poales</taxon>
        <taxon>Poaceae</taxon>
        <taxon>PACMAD clade</taxon>
        <taxon>Panicoideae</taxon>
        <taxon>Andropogonodae</taxon>
        <taxon>Andropogoneae</taxon>
        <taxon>Tripsacinae</taxon>
        <taxon>Zea</taxon>
    </lineage>
</organism>
<reference evidence="2" key="1">
    <citation type="journal article" date="2009" name="Science">
        <title>The B73 maize genome: complexity, diversity, and dynamics.</title>
        <authorList>
            <person name="Schnable P.S."/>
            <person name="Ware D."/>
            <person name="Fulton R.S."/>
            <person name="Stein J.C."/>
            <person name="Wei F."/>
            <person name="Pasternak S."/>
            <person name="Liang C."/>
            <person name="Zhang J."/>
            <person name="Fulton L."/>
            <person name="Graves T.A."/>
            <person name="Minx P."/>
            <person name="Reily A.D."/>
            <person name="Courtney L."/>
            <person name="Kruchowski S.S."/>
            <person name="Tomlinson C."/>
            <person name="Strong C."/>
            <person name="Delehaunty K."/>
            <person name="Fronick C."/>
            <person name="Courtney B."/>
            <person name="Rock S.M."/>
            <person name="Belter E."/>
            <person name="Du F."/>
            <person name="Kim K."/>
            <person name="Abbott R.M."/>
            <person name="Cotton M."/>
            <person name="Levy A."/>
            <person name="Marchetto P."/>
            <person name="Ochoa K."/>
            <person name="Jackson S.M."/>
            <person name="Gillam B."/>
            <person name="Chen W."/>
            <person name="Yan L."/>
            <person name="Higginbotham J."/>
            <person name="Cardenas M."/>
            <person name="Waligorski J."/>
            <person name="Applebaum E."/>
            <person name="Phelps L."/>
            <person name="Falcone J."/>
            <person name="Kanchi K."/>
            <person name="Thane T."/>
            <person name="Scimone A."/>
            <person name="Thane N."/>
            <person name="Henke J."/>
            <person name="Wang T."/>
            <person name="Ruppert J."/>
            <person name="Shah N."/>
            <person name="Rotter K."/>
            <person name="Hodges J."/>
            <person name="Ingenthron E."/>
            <person name="Cordes M."/>
            <person name="Kohlberg S."/>
            <person name="Sgro J."/>
            <person name="Delgado B."/>
            <person name="Mead K."/>
            <person name="Chinwalla A."/>
            <person name="Leonard S."/>
            <person name="Crouse K."/>
            <person name="Collura K."/>
            <person name="Kudrna D."/>
            <person name="Currie J."/>
            <person name="He R."/>
            <person name="Angelova A."/>
            <person name="Rajasekar S."/>
            <person name="Mueller T."/>
            <person name="Lomeli R."/>
            <person name="Scara G."/>
            <person name="Ko A."/>
            <person name="Delaney K."/>
            <person name="Wissotski M."/>
            <person name="Lopez G."/>
            <person name="Campos D."/>
            <person name="Braidotti M."/>
            <person name="Ashley E."/>
            <person name="Golser W."/>
            <person name="Kim H."/>
            <person name="Lee S."/>
            <person name="Lin J."/>
            <person name="Dujmic Z."/>
            <person name="Kim W."/>
            <person name="Talag J."/>
            <person name="Zuccolo A."/>
            <person name="Fan C."/>
            <person name="Sebastian A."/>
            <person name="Kramer M."/>
            <person name="Spiegel L."/>
            <person name="Nascimento L."/>
            <person name="Zutavern T."/>
            <person name="Miller B."/>
            <person name="Ambroise C."/>
            <person name="Muller S."/>
            <person name="Spooner W."/>
            <person name="Narechania A."/>
            <person name="Ren L."/>
            <person name="Wei S."/>
            <person name="Kumari S."/>
            <person name="Faga B."/>
            <person name="Levy M.J."/>
            <person name="McMahan L."/>
            <person name="Van Buren P."/>
            <person name="Vaughn M.W."/>
            <person name="Ying K."/>
            <person name="Yeh C.-T."/>
            <person name="Emrich S.J."/>
            <person name="Jia Y."/>
            <person name="Kalyanaraman A."/>
            <person name="Hsia A.-P."/>
            <person name="Barbazuk W.B."/>
            <person name="Baucom R.S."/>
            <person name="Brutnell T.P."/>
            <person name="Carpita N.C."/>
            <person name="Chaparro C."/>
            <person name="Chia J.-M."/>
            <person name="Deragon J.-M."/>
            <person name="Estill J.C."/>
            <person name="Fu Y."/>
            <person name="Jeddeloh J.A."/>
            <person name="Han Y."/>
            <person name="Lee H."/>
            <person name="Li P."/>
            <person name="Lisch D.R."/>
            <person name="Liu S."/>
            <person name="Liu Z."/>
            <person name="Nagel D.H."/>
            <person name="McCann M.C."/>
            <person name="SanMiguel P."/>
            <person name="Myers A.M."/>
            <person name="Nettleton D."/>
            <person name="Nguyen J."/>
            <person name="Penning B.W."/>
            <person name="Ponnala L."/>
            <person name="Schneider K.L."/>
            <person name="Schwartz D.C."/>
            <person name="Sharma A."/>
            <person name="Soderlund C."/>
            <person name="Springer N.M."/>
            <person name="Sun Q."/>
            <person name="Wang H."/>
            <person name="Waterman M."/>
            <person name="Westerman R."/>
            <person name="Wolfgruber T.K."/>
            <person name="Yang L."/>
            <person name="Yu Y."/>
            <person name="Zhang L."/>
            <person name="Zhou S."/>
            <person name="Zhu Q."/>
            <person name="Bennetzen J.L."/>
            <person name="Dawe R.K."/>
            <person name="Jiang J."/>
            <person name="Jiang N."/>
            <person name="Presting G.G."/>
            <person name="Wessler S.R."/>
            <person name="Aluru S."/>
            <person name="Martienssen R.A."/>
            <person name="Clifton S.W."/>
            <person name="McCombie W.R."/>
            <person name="Wing R.A."/>
            <person name="Wilson R.K."/>
        </authorList>
    </citation>
    <scope>NUCLEOTIDE SEQUENCE [LARGE SCALE GENOMIC DNA]</scope>
    <source>
        <strain evidence="2">cv. B73</strain>
    </source>
</reference>